<dbReference type="InterPro" id="IPR027417">
    <property type="entry name" value="P-loop_NTPase"/>
</dbReference>
<dbReference type="GO" id="GO:0005524">
    <property type="term" value="F:ATP binding"/>
    <property type="evidence" value="ECO:0007669"/>
    <property type="project" value="InterPro"/>
</dbReference>
<dbReference type="InterPro" id="IPR001650">
    <property type="entry name" value="Helicase_C-like"/>
</dbReference>
<dbReference type="GO" id="GO:0016787">
    <property type="term" value="F:hydrolase activity"/>
    <property type="evidence" value="ECO:0007669"/>
    <property type="project" value="InterPro"/>
</dbReference>
<feature type="domain" description="Helicase C-terminal" evidence="3">
    <location>
        <begin position="398"/>
        <end position="553"/>
    </location>
</feature>
<protein>
    <submittedName>
        <fullName evidence="4">Unannotated protein</fullName>
    </submittedName>
</protein>
<dbReference type="InterPro" id="IPR050742">
    <property type="entry name" value="Helicase_Restrict-Modif_Enz"/>
</dbReference>
<dbReference type="PROSITE" id="PS51194">
    <property type="entry name" value="HELICASE_CTER"/>
    <property type="match status" value="1"/>
</dbReference>
<evidence type="ECO:0000256" key="1">
    <source>
        <dbReference type="SAM" id="MobiDB-lite"/>
    </source>
</evidence>
<dbReference type="Pfam" id="PF00271">
    <property type="entry name" value="Helicase_C"/>
    <property type="match status" value="1"/>
</dbReference>
<dbReference type="GO" id="GO:0003677">
    <property type="term" value="F:DNA binding"/>
    <property type="evidence" value="ECO:0007669"/>
    <property type="project" value="InterPro"/>
</dbReference>
<dbReference type="SMART" id="SM00490">
    <property type="entry name" value="HELICc"/>
    <property type="match status" value="1"/>
</dbReference>
<name>A0A6J7CL63_9ZZZZ</name>
<dbReference type="PANTHER" id="PTHR47396:SF1">
    <property type="entry name" value="ATP-DEPENDENT HELICASE IRC3-RELATED"/>
    <property type="match status" value="1"/>
</dbReference>
<gene>
    <name evidence="4" type="ORF">UFOPK3423_00069</name>
</gene>
<evidence type="ECO:0000259" key="2">
    <source>
        <dbReference type="PROSITE" id="PS51192"/>
    </source>
</evidence>
<dbReference type="PROSITE" id="PS51192">
    <property type="entry name" value="HELICASE_ATP_BIND_1"/>
    <property type="match status" value="1"/>
</dbReference>
<evidence type="ECO:0000313" key="4">
    <source>
        <dbReference type="EMBL" id="CAB4857825.1"/>
    </source>
</evidence>
<feature type="region of interest" description="Disordered" evidence="1">
    <location>
        <begin position="791"/>
        <end position="848"/>
    </location>
</feature>
<feature type="domain" description="Helicase ATP-binding" evidence="2">
    <location>
        <begin position="190"/>
        <end position="320"/>
    </location>
</feature>
<feature type="compositionally biased region" description="Low complexity" evidence="1">
    <location>
        <begin position="815"/>
        <end position="827"/>
    </location>
</feature>
<organism evidence="4">
    <name type="scientific">freshwater metagenome</name>
    <dbReference type="NCBI Taxonomy" id="449393"/>
    <lineage>
        <taxon>unclassified sequences</taxon>
        <taxon>metagenomes</taxon>
        <taxon>ecological metagenomes</taxon>
    </lineage>
</organism>
<dbReference type="AlphaFoldDB" id="A0A6J7CL63"/>
<proteinExistence type="predicted"/>
<dbReference type="EMBL" id="CAFBLQ010000004">
    <property type="protein sequence ID" value="CAB4857825.1"/>
    <property type="molecule type" value="Genomic_DNA"/>
</dbReference>
<dbReference type="SUPFAM" id="SSF52540">
    <property type="entry name" value="P-loop containing nucleoside triphosphate hydrolases"/>
    <property type="match status" value="1"/>
</dbReference>
<sequence length="848" mass="93525">MADRTTAASAASILSAGEIARAASFAREPFLYEGESAPDALAAGSPRRLALDAALAELDAGLDVPSTAWRRDWSLLLGLERVLSEEEPHLADGTTLNPHQVDALSGTLTALLADRMRIAANGDAETAAPVLLVEEREEFQEDEEIAAELAALDEEHAEDEGEDEEPEDEGDADVAEEPDETDEDIDAAVLNDPNAHKRFWFEHATGAGKTVAAMGFVEASRTGGVLILTHRRNLVDQFNDELRTRGYADRASAPLLGEDKGHGDGPVTVETYQWFVRNAGQISSAYTIVICDEAHTALGEKTSAAIREWTGPIFIGMTATGALIARHVTDLFPTQTSRFDLAQAARRGVIAPLRCIRIPPGPGVRTIAKVPLRKGEVDVEFDQEMLAELLDQLPFNLAIADLYKTRFNGVPGVVYAAGVRHAYNFAEAFRELGMKAQAVSGETPKRELAEILAKYEAGEIDVLINAQLLAEGWNSPRATICMHLAPTASRRIYQQRVGRVTRRHPGKEAGLVIDFVHPATRHDDPVVTLHSLLDRDVYRGGAIVVGPVRRGRGRRMRVERRVIPVTADETRRHEVFERELWRIGVEHLDYGEQHMWAALAGARVQQNGWRRARAMLHFDRTGELKRRFLLTAIERNQNGQLRIRALQEIAALKDPEAVDLAIDQVATWSRDERREAAKILLQALAEKRIGRRDQANAWIWRLAEYTREVHEEYAVQRWPETKRLLGLLVNSSGAAHARNARRLLQASRTQDRRLQAAILAAAVAHTPEAEEVLRGARTRLARNPGSLSRELLRNLPRGGKGRRNRRRRRKGVGGAAIEVGGVAEGVEQVLMDEESGNDSGPDPEAAAA</sequence>
<feature type="region of interest" description="Disordered" evidence="1">
    <location>
        <begin position="154"/>
        <end position="182"/>
    </location>
</feature>
<dbReference type="Pfam" id="PF04851">
    <property type="entry name" value="ResIII"/>
    <property type="match status" value="1"/>
</dbReference>
<reference evidence="4" key="1">
    <citation type="submission" date="2020-05" db="EMBL/GenBank/DDBJ databases">
        <authorList>
            <person name="Chiriac C."/>
            <person name="Salcher M."/>
            <person name="Ghai R."/>
            <person name="Kavagutti S V."/>
        </authorList>
    </citation>
    <scope>NUCLEOTIDE SEQUENCE</scope>
</reference>
<evidence type="ECO:0000259" key="3">
    <source>
        <dbReference type="PROSITE" id="PS51194"/>
    </source>
</evidence>
<dbReference type="PANTHER" id="PTHR47396">
    <property type="entry name" value="TYPE I RESTRICTION ENZYME ECOKI R PROTEIN"/>
    <property type="match status" value="1"/>
</dbReference>
<dbReference type="GO" id="GO:0005829">
    <property type="term" value="C:cytosol"/>
    <property type="evidence" value="ECO:0007669"/>
    <property type="project" value="TreeGrafter"/>
</dbReference>
<accession>A0A6J7CL63</accession>
<dbReference type="InterPro" id="IPR006935">
    <property type="entry name" value="Helicase/UvrB_N"/>
</dbReference>
<dbReference type="Gene3D" id="3.40.50.300">
    <property type="entry name" value="P-loop containing nucleotide triphosphate hydrolases"/>
    <property type="match status" value="2"/>
</dbReference>
<dbReference type="InterPro" id="IPR014001">
    <property type="entry name" value="Helicase_ATP-bd"/>
</dbReference>
<feature type="compositionally biased region" description="Basic residues" evidence="1">
    <location>
        <begin position="799"/>
        <end position="811"/>
    </location>
</feature>